<feature type="region of interest" description="Disordered" evidence="1">
    <location>
        <begin position="184"/>
        <end position="215"/>
    </location>
</feature>
<gene>
    <name evidence="2" type="ORF">HRI_001086000</name>
</gene>
<sequence>MDSEKPHCHCSSSSSSISDLFICFTSEKPHSSLKSGQQQASPMFSNGGNKKKGPGFENPEPSSPKVTCIGQVRVNKSKKKQGKKLRACRSNNGECKKWVHLPLTVCQALRAFCGSRSSSCMDNSKEDKTGGRSGSCNERRHVFEDVVEEDDQACPPKDALLLMRCRSDPVKMADFADQICWETQERGNEDEEQKEETLTQVSSDPEAMEPDPGNQKNLLPDCLLLMMCEPKLSMEVSKETWVCSRDFIKPPLVKQKDGGDEPPVSLHPPPPAAASSCPLPVDTPLVTEESTTGDASGGGGGSTATVVVDQKLVGGKGYEPFVLTRCMSEPIRSSAKLAPNAC</sequence>
<evidence type="ECO:0000313" key="3">
    <source>
        <dbReference type="Proteomes" id="UP001165190"/>
    </source>
</evidence>
<dbReference type="AlphaFoldDB" id="A0A9W7HAZ5"/>
<dbReference type="EMBL" id="BSYR01000010">
    <property type="protein sequence ID" value="GMI74167.1"/>
    <property type="molecule type" value="Genomic_DNA"/>
</dbReference>
<feature type="compositionally biased region" description="Polar residues" evidence="1">
    <location>
        <begin position="32"/>
        <end position="48"/>
    </location>
</feature>
<protein>
    <submittedName>
        <fullName evidence="2">Uncharacterized protein</fullName>
    </submittedName>
</protein>
<keyword evidence="3" id="KW-1185">Reference proteome</keyword>
<proteinExistence type="predicted"/>
<accession>A0A9W7HAZ5</accession>
<evidence type="ECO:0000256" key="1">
    <source>
        <dbReference type="SAM" id="MobiDB-lite"/>
    </source>
</evidence>
<feature type="region of interest" description="Disordered" evidence="1">
    <location>
        <begin position="30"/>
        <end position="66"/>
    </location>
</feature>
<name>A0A9W7HAZ5_HIBTR</name>
<feature type="region of interest" description="Disordered" evidence="1">
    <location>
        <begin position="253"/>
        <end position="303"/>
    </location>
</feature>
<dbReference type="Proteomes" id="UP001165190">
    <property type="component" value="Unassembled WGS sequence"/>
</dbReference>
<dbReference type="PANTHER" id="PTHR33448:SF4">
    <property type="entry name" value="CHLOROPLAST PROTEIN HCF243"/>
    <property type="match status" value="1"/>
</dbReference>
<dbReference type="OrthoDB" id="1934890at2759"/>
<organism evidence="2 3">
    <name type="scientific">Hibiscus trionum</name>
    <name type="common">Flower of an hour</name>
    <dbReference type="NCBI Taxonomy" id="183268"/>
    <lineage>
        <taxon>Eukaryota</taxon>
        <taxon>Viridiplantae</taxon>
        <taxon>Streptophyta</taxon>
        <taxon>Embryophyta</taxon>
        <taxon>Tracheophyta</taxon>
        <taxon>Spermatophyta</taxon>
        <taxon>Magnoliopsida</taxon>
        <taxon>eudicotyledons</taxon>
        <taxon>Gunneridae</taxon>
        <taxon>Pentapetalae</taxon>
        <taxon>rosids</taxon>
        <taxon>malvids</taxon>
        <taxon>Malvales</taxon>
        <taxon>Malvaceae</taxon>
        <taxon>Malvoideae</taxon>
        <taxon>Hibiscus</taxon>
    </lineage>
</organism>
<reference evidence="2" key="1">
    <citation type="submission" date="2023-05" db="EMBL/GenBank/DDBJ databases">
        <title>Genome and transcriptome analyses reveal genes involved in the formation of fine ridges on petal epidermal cells in Hibiscus trionum.</title>
        <authorList>
            <person name="Koshimizu S."/>
            <person name="Masuda S."/>
            <person name="Ishii T."/>
            <person name="Shirasu K."/>
            <person name="Hoshino A."/>
            <person name="Arita M."/>
        </authorList>
    </citation>
    <scope>NUCLEOTIDE SEQUENCE</scope>
    <source>
        <strain evidence="2">Hamamatsu line</strain>
    </source>
</reference>
<evidence type="ECO:0000313" key="2">
    <source>
        <dbReference type="EMBL" id="GMI74167.1"/>
    </source>
</evidence>
<dbReference type="PANTHER" id="PTHR33448">
    <property type="entry name" value="CHLOROPLAST PROTEIN HCF243-RELATED"/>
    <property type="match status" value="1"/>
</dbReference>
<comment type="caution">
    <text evidence="2">The sequence shown here is derived from an EMBL/GenBank/DDBJ whole genome shotgun (WGS) entry which is preliminary data.</text>
</comment>